<keyword evidence="3" id="KW-0539">Nucleus</keyword>
<protein>
    <recommendedName>
        <fullName evidence="4">Nucleoporin Nup54 alpha-helical domain-containing protein</fullName>
    </recommendedName>
</protein>
<evidence type="ECO:0000313" key="6">
    <source>
        <dbReference type="Proteomes" id="UP000054350"/>
    </source>
</evidence>
<dbReference type="GO" id="GO:0044613">
    <property type="term" value="C:nuclear pore central transport channel"/>
    <property type="evidence" value="ECO:0007669"/>
    <property type="project" value="TreeGrafter"/>
</dbReference>
<reference evidence="6" key="2">
    <citation type="submission" date="2009-11" db="EMBL/GenBank/DDBJ databases">
        <title>The Genome Sequence of Allomyces macrogynus strain ATCC 38327.</title>
        <authorList>
            <consortium name="The Broad Institute Genome Sequencing Platform"/>
            <person name="Russ C."/>
            <person name="Cuomo C."/>
            <person name="Shea T."/>
            <person name="Young S.K."/>
            <person name="Zeng Q."/>
            <person name="Koehrsen M."/>
            <person name="Haas B."/>
            <person name="Borodovsky M."/>
            <person name="Guigo R."/>
            <person name="Alvarado L."/>
            <person name="Berlin A."/>
            <person name="Borenstein D."/>
            <person name="Chen Z."/>
            <person name="Engels R."/>
            <person name="Freedman E."/>
            <person name="Gellesch M."/>
            <person name="Goldberg J."/>
            <person name="Griggs A."/>
            <person name="Gujja S."/>
            <person name="Heiman D."/>
            <person name="Hepburn T."/>
            <person name="Howarth C."/>
            <person name="Jen D."/>
            <person name="Larson L."/>
            <person name="Lewis B."/>
            <person name="Mehta T."/>
            <person name="Park D."/>
            <person name="Pearson M."/>
            <person name="Roberts A."/>
            <person name="Saif S."/>
            <person name="Shenoy N."/>
            <person name="Sisk P."/>
            <person name="Stolte C."/>
            <person name="Sykes S."/>
            <person name="Walk T."/>
            <person name="White J."/>
            <person name="Yandava C."/>
            <person name="Burger G."/>
            <person name="Gray M.W."/>
            <person name="Holland P.W.H."/>
            <person name="King N."/>
            <person name="Lang F.B.F."/>
            <person name="Roger A.J."/>
            <person name="Ruiz-Trillo I."/>
            <person name="Lander E."/>
            <person name="Nusbaum C."/>
        </authorList>
    </citation>
    <scope>NUCLEOTIDE SEQUENCE [LARGE SCALE GENOMIC DNA]</scope>
    <source>
        <strain evidence="6">ATCC 38327</strain>
    </source>
</reference>
<dbReference type="GO" id="GO:0006607">
    <property type="term" value="P:NLS-bearing protein import into nucleus"/>
    <property type="evidence" value="ECO:0007669"/>
    <property type="project" value="TreeGrafter"/>
</dbReference>
<dbReference type="PANTHER" id="PTHR13000:SF0">
    <property type="entry name" value="NUCLEOPORIN P54"/>
    <property type="match status" value="1"/>
</dbReference>
<name>A0A0L0S8N3_ALLM3</name>
<evidence type="ECO:0000256" key="3">
    <source>
        <dbReference type="ARBA" id="ARBA00023242"/>
    </source>
</evidence>
<dbReference type="OrthoDB" id="6162375at2759"/>
<dbReference type="GO" id="GO:0017056">
    <property type="term" value="F:structural constituent of nuclear pore"/>
    <property type="evidence" value="ECO:0007669"/>
    <property type="project" value="TreeGrafter"/>
</dbReference>
<dbReference type="PANTHER" id="PTHR13000">
    <property type="entry name" value="NUCLEOPORIN P54"/>
    <property type="match status" value="1"/>
</dbReference>
<dbReference type="Pfam" id="PF13874">
    <property type="entry name" value="Nup54"/>
    <property type="match status" value="1"/>
</dbReference>
<dbReference type="InterPro" id="IPR024864">
    <property type="entry name" value="Nup54/Nup57/Nup44"/>
</dbReference>
<sequence>MSALSFGASTTGAPSGFSGFSTTTPAASAAPAAAAPTAFAFGTPAAPAASAAPATTGLFGAAPPAAPPAPALGAFGSFGKPATTTAAAPSAFGGFGTGLGASTAPSLGGFGGGAFGATAFGATAQQQQQPAPLLVTPNYPQQTIPATPESTVASIRDAWDPNSPNCQFKHYFYNLVHPSEVKQYVRGERDDEKLWEHAVKNNPDPTCLVPALAVGFGDLQKRVNQQTEYLEKMKFRLGEIAITCDRLQQRHDVDNKLRLAEIKRKHQELAARVLVLMKQIHQLRSLGVPMSLDEDKLRGRLEELMGRLRKPGQYKSKVEALWRDVGSMGDVAMGEANGAIVADVEQLAGVLAEQQRGIGHVVEVLKADQQDVEHMAKHLKHEREGMYKDVGHK</sequence>
<accession>A0A0L0S8N3</accession>
<evidence type="ECO:0000256" key="1">
    <source>
        <dbReference type="ARBA" id="ARBA00004123"/>
    </source>
</evidence>
<gene>
    <name evidence="5" type="ORF">AMAG_04333</name>
</gene>
<dbReference type="VEuPathDB" id="FungiDB:AMAG_04333"/>
<dbReference type="AlphaFoldDB" id="A0A0L0S8N3"/>
<reference evidence="5 6" key="1">
    <citation type="submission" date="2009-11" db="EMBL/GenBank/DDBJ databases">
        <title>Annotation of Allomyces macrogynus ATCC 38327.</title>
        <authorList>
            <consortium name="The Broad Institute Genome Sequencing Platform"/>
            <person name="Russ C."/>
            <person name="Cuomo C."/>
            <person name="Burger G."/>
            <person name="Gray M.W."/>
            <person name="Holland P.W.H."/>
            <person name="King N."/>
            <person name="Lang F.B.F."/>
            <person name="Roger A.J."/>
            <person name="Ruiz-Trillo I."/>
            <person name="Young S.K."/>
            <person name="Zeng Q."/>
            <person name="Gargeya S."/>
            <person name="Fitzgerald M."/>
            <person name="Haas B."/>
            <person name="Abouelleil A."/>
            <person name="Alvarado L."/>
            <person name="Arachchi H.M."/>
            <person name="Berlin A."/>
            <person name="Chapman S.B."/>
            <person name="Gearin G."/>
            <person name="Goldberg J."/>
            <person name="Griggs A."/>
            <person name="Gujja S."/>
            <person name="Hansen M."/>
            <person name="Heiman D."/>
            <person name="Howarth C."/>
            <person name="Larimer J."/>
            <person name="Lui A."/>
            <person name="MacDonald P.J.P."/>
            <person name="McCowen C."/>
            <person name="Montmayeur A."/>
            <person name="Murphy C."/>
            <person name="Neiman D."/>
            <person name="Pearson M."/>
            <person name="Priest M."/>
            <person name="Roberts A."/>
            <person name="Saif S."/>
            <person name="Shea T."/>
            <person name="Sisk P."/>
            <person name="Stolte C."/>
            <person name="Sykes S."/>
            <person name="Wortman J."/>
            <person name="Nusbaum C."/>
            <person name="Birren B."/>
        </authorList>
    </citation>
    <scope>NUCLEOTIDE SEQUENCE [LARGE SCALE GENOMIC DNA]</scope>
    <source>
        <strain evidence="5 6">ATCC 38327</strain>
    </source>
</reference>
<dbReference type="GO" id="GO:0036228">
    <property type="term" value="P:protein localization to nuclear inner membrane"/>
    <property type="evidence" value="ECO:0007669"/>
    <property type="project" value="TreeGrafter"/>
</dbReference>
<proteinExistence type="predicted"/>
<feature type="domain" description="Nucleoporin Nup54 alpha-helical" evidence="4">
    <location>
        <begin position="189"/>
        <end position="323"/>
    </location>
</feature>
<dbReference type="STRING" id="578462.A0A0L0S8N3"/>
<evidence type="ECO:0000313" key="5">
    <source>
        <dbReference type="EMBL" id="KNE58781.1"/>
    </source>
</evidence>
<dbReference type="Gene3D" id="1.20.5.490">
    <property type="entry name" value="Single helix bin"/>
    <property type="match status" value="1"/>
</dbReference>
<evidence type="ECO:0000259" key="4">
    <source>
        <dbReference type="Pfam" id="PF13874"/>
    </source>
</evidence>
<dbReference type="Proteomes" id="UP000054350">
    <property type="component" value="Unassembled WGS sequence"/>
</dbReference>
<dbReference type="eggNOG" id="KOG3091">
    <property type="taxonomic scope" value="Eukaryota"/>
</dbReference>
<dbReference type="EMBL" id="GG745333">
    <property type="protein sequence ID" value="KNE58781.1"/>
    <property type="molecule type" value="Genomic_DNA"/>
</dbReference>
<keyword evidence="6" id="KW-1185">Reference proteome</keyword>
<dbReference type="GO" id="GO:0006999">
    <property type="term" value="P:nuclear pore organization"/>
    <property type="evidence" value="ECO:0007669"/>
    <property type="project" value="TreeGrafter"/>
</dbReference>
<keyword evidence="2" id="KW-0813">Transport</keyword>
<comment type="subcellular location">
    <subcellularLocation>
        <location evidence="1">Nucleus</location>
    </subcellularLocation>
</comment>
<organism evidence="5 6">
    <name type="scientific">Allomyces macrogynus (strain ATCC 38327)</name>
    <name type="common">Allomyces javanicus var. macrogynus</name>
    <dbReference type="NCBI Taxonomy" id="578462"/>
    <lineage>
        <taxon>Eukaryota</taxon>
        <taxon>Fungi</taxon>
        <taxon>Fungi incertae sedis</taxon>
        <taxon>Blastocladiomycota</taxon>
        <taxon>Blastocladiomycetes</taxon>
        <taxon>Blastocladiales</taxon>
        <taxon>Blastocladiaceae</taxon>
        <taxon>Allomyces</taxon>
    </lineage>
</organism>
<dbReference type="InterPro" id="IPR025712">
    <property type="entry name" value="Nup54_alpha-helical_dom"/>
</dbReference>
<evidence type="ECO:0000256" key="2">
    <source>
        <dbReference type="ARBA" id="ARBA00022448"/>
    </source>
</evidence>
<dbReference type="OMA" id="ANARTCA"/>